<feature type="transmembrane region" description="Helical" evidence="1">
    <location>
        <begin position="60"/>
        <end position="80"/>
    </location>
</feature>
<dbReference type="Pfam" id="PF13630">
    <property type="entry name" value="SdpI"/>
    <property type="match status" value="1"/>
</dbReference>
<accession>A0A315Y4X0</accession>
<keyword evidence="1" id="KW-1133">Transmembrane helix</keyword>
<dbReference type="Proteomes" id="UP000245720">
    <property type="component" value="Unassembled WGS sequence"/>
</dbReference>
<dbReference type="OrthoDB" id="3173919at2"/>
<feature type="transmembrane region" description="Helical" evidence="1">
    <location>
        <begin position="86"/>
        <end position="107"/>
    </location>
</feature>
<feature type="transmembrane region" description="Helical" evidence="1">
    <location>
        <begin position="6"/>
        <end position="23"/>
    </location>
</feature>
<protein>
    <submittedName>
        <fullName evidence="2">SdpI/YhfL family protein</fullName>
    </submittedName>
</protein>
<comment type="caution">
    <text evidence="2">The sequence shown here is derived from an EMBL/GenBank/DDBJ whole genome shotgun (WGS) entry which is preliminary data.</text>
</comment>
<gene>
    <name evidence="2" type="ORF">IE37_00323</name>
</gene>
<evidence type="ECO:0000256" key="1">
    <source>
        <dbReference type="SAM" id="Phobius"/>
    </source>
</evidence>
<keyword evidence="1" id="KW-0472">Membrane</keyword>
<organism evidence="2 3">
    <name type="scientific">Ruminococcus flavefaciens</name>
    <dbReference type="NCBI Taxonomy" id="1265"/>
    <lineage>
        <taxon>Bacteria</taxon>
        <taxon>Bacillati</taxon>
        <taxon>Bacillota</taxon>
        <taxon>Clostridia</taxon>
        <taxon>Eubacteriales</taxon>
        <taxon>Oscillospiraceae</taxon>
        <taxon>Ruminococcus</taxon>
    </lineage>
</organism>
<dbReference type="AlphaFoldDB" id="A0A315Y4X0"/>
<reference evidence="2 3" key="1">
    <citation type="submission" date="2018-05" db="EMBL/GenBank/DDBJ databases">
        <title>The Hungate 1000. A catalogue of reference genomes from the rumen microbiome.</title>
        <authorList>
            <person name="Kelly W."/>
        </authorList>
    </citation>
    <scope>NUCLEOTIDE SEQUENCE [LARGE SCALE GENOMIC DNA]</scope>
    <source>
        <strain evidence="2 3">SAb67</strain>
    </source>
</reference>
<sequence length="130" mass="14758">MFGLFLIIDIIMAAAAILGGYYMRYRAPKDEAMKHGLRISGSLKSREAWEFANISCGRSWMAVGVIEICLGMPIAMMMYWWKGESIAIALLFVYLEFFTIIQCVSVINVSRSISDKFDENGKPIEKRSKK</sequence>
<dbReference type="RefSeq" id="WP_109725223.1">
    <property type="nucleotide sequence ID" value="NZ_QGDI01000001.1"/>
</dbReference>
<dbReference type="InterPro" id="IPR025962">
    <property type="entry name" value="SdpI/YhfL"/>
</dbReference>
<dbReference type="EMBL" id="QGDI01000001">
    <property type="protein sequence ID" value="PWJ15425.1"/>
    <property type="molecule type" value="Genomic_DNA"/>
</dbReference>
<evidence type="ECO:0000313" key="3">
    <source>
        <dbReference type="Proteomes" id="UP000245720"/>
    </source>
</evidence>
<name>A0A315Y4X0_RUMFL</name>
<proteinExistence type="predicted"/>
<evidence type="ECO:0000313" key="2">
    <source>
        <dbReference type="EMBL" id="PWJ15425.1"/>
    </source>
</evidence>
<keyword evidence="1" id="KW-0812">Transmembrane</keyword>